<dbReference type="AlphaFoldDB" id="A0A7C8Z991"/>
<evidence type="ECO:0000313" key="1">
    <source>
        <dbReference type="EMBL" id="MBA4637394.1"/>
    </source>
</evidence>
<organism evidence="1">
    <name type="scientific">Opuntia streptacantha</name>
    <name type="common">Prickly pear cactus</name>
    <name type="synonym">Opuntia cardona</name>
    <dbReference type="NCBI Taxonomy" id="393608"/>
    <lineage>
        <taxon>Eukaryota</taxon>
        <taxon>Viridiplantae</taxon>
        <taxon>Streptophyta</taxon>
        <taxon>Embryophyta</taxon>
        <taxon>Tracheophyta</taxon>
        <taxon>Spermatophyta</taxon>
        <taxon>Magnoliopsida</taxon>
        <taxon>eudicotyledons</taxon>
        <taxon>Gunneridae</taxon>
        <taxon>Pentapetalae</taxon>
        <taxon>Caryophyllales</taxon>
        <taxon>Cactineae</taxon>
        <taxon>Cactaceae</taxon>
        <taxon>Opuntioideae</taxon>
        <taxon>Opuntia</taxon>
    </lineage>
</organism>
<reference evidence="1" key="1">
    <citation type="journal article" date="2013" name="J. Plant Res.">
        <title>Effect of fungi and light on seed germination of three Opuntia species from semiarid lands of central Mexico.</title>
        <authorList>
            <person name="Delgado-Sanchez P."/>
            <person name="Jimenez-Bremont J.F."/>
            <person name="Guerrero-Gonzalez Mde L."/>
            <person name="Flores J."/>
        </authorList>
    </citation>
    <scope>NUCLEOTIDE SEQUENCE</scope>
    <source>
        <tissue evidence="1">Cladode</tissue>
    </source>
</reference>
<proteinExistence type="predicted"/>
<dbReference type="EMBL" id="GISG01104523">
    <property type="protein sequence ID" value="MBA4637394.1"/>
    <property type="molecule type" value="Transcribed_RNA"/>
</dbReference>
<name>A0A7C8Z991_OPUST</name>
<sequence>MKYLLSRLRAESFVVMELPILRWGTPLSSSALIWTNQQSANTAVSAMFRIITISAELSLSMQFLVPTPASGMVINEVAHCYFHYFLFPDVMYCIPCARGSFVARYFA</sequence>
<protein>
    <submittedName>
        <fullName evidence="1">Uncharacterized protein</fullName>
    </submittedName>
</protein>
<accession>A0A7C8Z991</accession>
<reference evidence="1" key="2">
    <citation type="submission" date="2020-07" db="EMBL/GenBank/DDBJ databases">
        <authorList>
            <person name="Vera ALvarez R."/>
            <person name="Arias-Moreno D.M."/>
            <person name="Jimenez-Jacinto V."/>
            <person name="Jimenez-Bremont J.F."/>
            <person name="Swaminathan K."/>
            <person name="Moose S.P."/>
            <person name="Guerrero-Gonzalez M.L."/>
            <person name="Marino-Ramirez L."/>
            <person name="Landsman D."/>
            <person name="Rodriguez-Kessler M."/>
            <person name="Delgado-Sanchez P."/>
        </authorList>
    </citation>
    <scope>NUCLEOTIDE SEQUENCE</scope>
    <source>
        <tissue evidence="1">Cladode</tissue>
    </source>
</reference>